<dbReference type="Pfam" id="PF01757">
    <property type="entry name" value="Acyl_transf_3"/>
    <property type="match status" value="1"/>
</dbReference>
<dbReference type="InterPro" id="IPR050623">
    <property type="entry name" value="Glucan_succinyl_AcylTrfase"/>
</dbReference>
<organism evidence="3 4">
    <name type="scientific">Colwellia psychrerythraea</name>
    <name type="common">Vibrio psychroerythus</name>
    <dbReference type="NCBI Taxonomy" id="28229"/>
    <lineage>
        <taxon>Bacteria</taxon>
        <taxon>Pseudomonadati</taxon>
        <taxon>Pseudomonadota</taxon>
        <taxon>Gammaproteobacteria</taxon>
        <taxon>Alteromonadales</taxon>
        <taxon>Colwelliaceae</taxon>
        <taxon>Colwellia</taxon>
    </lineage>
</organism>
<feature type="transmembrane region" description="Helical" evidence="1">
    <location>
        <begin position="12"/>
        <end position="33"/>
    </location>
</feature>
<feature type="transmembrane region" description="Helical" evidence="1">
    <location>
        <begin position="59"/>
        <end position="80"/>
    </location>
</feature>
<dbReference type="OrthoDB" id="9809782at2"/>
<proteinExistence type="predicted"/>
<gene>
    <name evidence="3" type="ORF">GAB14E_1333</name>
</gene>
<feature type="transmembrane region" description="Helical" evidence="1">
    <location>
        <begin position="224"/>
        <end position="241"/>
    </location>
</feature>
<dbReference type="PANTHER" id="PTHR36927:SF3">
    <property type="entry name" value="GLUCANS BIOSYNTHESIS PROTEIN C"/>
    <property type="match status" value="1"/>
</dbReference>
<feature type="domain" description="Acyltransferase 3" evidence="2">
    <location>
        <begin position="10"/>
        <end position="368"/>
    </location>
</feature>
<name>A0A099L343_COLPS</name>
<dbReference type="RefSeq" id="WP_033080653.1">
    <property type="nucleotide sequence ID" value="NZ_JQEC01000004.1"/>
</dbReference>
<dbReference type="AlphaFoldDB" id="A0A099L343"/>
<evidence type="ECO:0000313" key="4">
    <source>
        <dbReference type="Proteomes" id="UP000029868"/>
    </source>
</evidence>
<evidence type="ECO:0000313" key="3">
    <source>
        <dbReference type="EMBL" id="KGJ96865.1"/>
    </source>
</evidence>
<feature type="transmembrane region" description="Helical" evidence="1">
    <location>
        <begin position="92"/>
        <end position="110"/>
    </location>
</feature>
<keyword evidence="1" id="KW-0812">Transmembrane</keyword>
<feature type="transmembrane region" description="Helical" evidence="1">
    <location>
        <begin position="248"/>
        <end position="265"/>
    </location>
</feature>
<reference evidence="3 4" key="1">
    <citation type="submission" date="2014-08" db="EMBL/GenBank/DDBJ databases">
        <title>Genomic and Phenotypic Diversity of Colwellia psychrerythraea strains from Disparate Marine Basins.</title>
        <authorList>
            <person name="Techtmann S.M."/>
            <person name="Stelling S.C."/>
            <person name="Utturkar S.M."/>
            <person name="Alshibli N."/>
            <person name="Harris A."/>
            <person name="Brown S.D."/>
            <person name="Hazen T.C."/>
        </authorList>
    </citation>
    <scope>NUCLEOTIDE SEQUENCE [LARGE SCALE GENOMIC DNA]</scope>
    <source>
        <strain evidence="3 4">GAB14E</strain>
    </source>
</reference>
<keyword evidence="3" id="KW-0808">Transferase</keyword>
<dbReference type="PATRIC" id="fig|28229.3.peg.491"/>
<keyword evidence="3" id="KW-0012">Acyltransferase</keyword>
<feature type="transmembrane region" description="Helical" evidence="1">
    <location>
        <begin position="323"/>
        <end position="341"/>
    </location>
</feature>
<protein>
    <submittedName>
        <fullName evidence="3">Acyltransferase 3</fullName>
    </submittedName>
</protein>
<sequence>MTYNNNERHYDIDWLRTLAFGVLILYHVGMYYVTDWGWHIKSEATSTILQDIMILTNPWRMSLLFFIGGIALALVQPRYSALHLTKSRTSRLLIPLLFGMFVIVVPQIYYEALSQNLIVPGYLSFWHSYINPNTDLLRDHHTIIGLLTWNHLWFLPYLWVYSLIFIILKSPLNKLANSKLLKNIPATLAFSMAVLALTFVWFMLRQDYPPTNALINDWYNHGKYLLVFTLGYFFVLQKFWWKFVIDKRLILLVVAILAYILIIADRHDAFTALASQFETNLQVKLFYGFIFSINHWAWLFCVVGFAGFYLNRPSPILSYATKAILPWYILHQTLIIVFAWWLKPLLLNSLLEAMLLLSMTVAGCLIGYEVIRRVNILRLLCGMKTVKKKYSIQWRFQSKRSI</sequence>
<feature type="transmembrane region" description="Helical" evidence="1">
    <location>
        <begin position="353"/>
        <end position="371"/>
    </location>
</feature>
<dbReference type="InterPro" id="IPR002656">
    <property type="entry name" value="Acyl_transf_3_dom"/>
</dbReference>
<evidence type="ECO:0000259" key="2">
    <source>
        <dbReference type="Pfam" id="PF01757"/>
    </source>
</evidence>
<keyword evidence="1" id="KW-1133">Transmembrane helix</keyword>
<dbReference type="EMBL" id="JQEC01000004">
    <property type="protein sequence ID" value="KGJ96865.1"/>
    <property type="molecule type" value="Genomic_DNA"/>
</dbReference>
<feature type="transmembrane region" description="Helical" evidence="1">
    <location>
        <begin position="285"/>
        <end position="311"/>
    </location>
</feature>
<dbReference type="PANTHER" id="PTHR36927">
    <property type="entry name" value="BLR4337 PROTEIN"/>
    <property type="match status" value="1"/>
</dbReference>
<dbReference type="GO" id="GO:0016747">
    <property type="term" value="F:acyltransferase activity, transferring groups other than amino-acyl groups"/>
    <property type="evidence" value="ECO:0007669"/>
    <property type="project" value="InterPro"/>
</dbReference>
<comment type="caution">
    <text evidence="3">The sequence shown here is derived from an EMBL/GenBank/DDBJ whole genome shotgun (WGS) entry which is preliminary data.</text>
</comment>
<evidence type="ECO:0000256" key="1">
    <source>
        <dbReference type="SAM" id="Phobius"/>
    </source>
</evidence>
<dbReference type="Proteomes" id="UP000029868">
    <property type="component" value="Unassembled WGS sequence"/>
</dbReference>
<keyword evidence="1" id="KW-0472">Membrane</keyword>
<feature type="transmembrane region" description="Helical" evidence="1">
    <location>
        <begin position="184"/>
        <end position="204"/>
    </location>
</feature>
<feature type="transmembrane region" description="Helical" evidence="1">
    <location>
        <begin position="154"/>
        <end position="172"/>
    </location>
</feature>
<accession>A0A099L343</accession>